<dbReference type="PROSITE" id="PS00107">
    <property type="entry name" value="PROTEIN_KINASE_ATP"/>
    <property type="match status" value="1"/>
</dbReference>
<dbReference type="EMBL" id="GL377580">
    <property type="protein sequence ID" value="EFJ28267.1"/>
    <property type="molecule type" value="Genomic_DNA"/>
</dbReference>
<dbReference type="PANTHER" id="PTHR11042:SF185">
    <property type="entry name" value="WEE1-LIKE PROTEIN KINASE"/>
    <property type="match status" value="1"/>
</dbReference>
<dbReference type="Gene3D" id="3.30.200.20">
    <property type="entry name" value="Phosphorylase Kinase, domain 1"/>
    <property type="match status" value="1"/>
</dbReference>
<feature type="domain" description="Protein kinase" evidence="6">
    <location>
        <begin position="5"/>
        <end position="82"/>
    </location>
</feature>
<keyword evidence="8" id="KW-1185">Reference proteome</keyword>
<gene>
    <name evidence="7" type="ORF">SELMODRAFT_94358</name>
</gene>
<evidence type="ECO:0000256" key="4">
    <source>
        <dbReference type="ARBA" id="ARBA00022840"/>
    </source>
</evidence>
<organism evidence="8">
    <name type="scientific">Selaginella moellendorffii</name>
    <name type="common">Spikemoss</name>
    <dbReference type="NCBI Taxonomy" id="88036"/>
    <lineage>
        <taxon>Eukaryota</taxon>
        <taxon>Viridiplantae</taxon>
        <taxon>Streptophyta</taxon>
        <taxon>Embryophyta</taxon>
        <taxon>Tracheophyta</taxon>
        <taxon>Lycopodiopsida</taxon>
        <taxon>Selaginellales</taxon>
        <taxon>Selaginellaceae</taxon>
        <taxon>Selaginella</taxon>
    </lineage>
</organism>
<feature type="binding site" evidence="5">
    <location>
        <position position="34"/>
    </location>
    <ligand>
        <name>ATP</name>
        <dbReference type="ChEBI" id="CHEBI:30616"/>
    </ligand>
</feature>
<evidence type="ECO:0000259" key="6">
    <source>
        <dbReference type="PROSITE" id="PS50011"/>
    </source>
</evidence>
<protein>
    <recommendedName>
        <fullName evidence="6">Protein kinase domain-containing protein</fullName>
    </recommendedName>
</protein>
<evidence type="ECO:0000256" key="1">
    <source>
        <dbReference type="ARBA" id="ARBA00022679"/>
    </source>
</evidence>
<sequence>YREEFHQIKEIGQGDFSYVYKVLKRLDGCLYAVKHSNRHQLNEGDIQETMLPGYHENVMCYFSSWFENDFLYIQMELCKMNL</sequence>
<name>D8RIK7_SELML</name>
<dbReference type="Pfam" id="PF00069">
    <property type="entry name" value="Pkinase"/>
    <property type="match status" value="1"/>
</dbReference>
<keyword evidence="1" id="KW-0808">Transferase</keyword>
<dbReference type="GO" id="GO:0004672">
    <property type="term" value="F:protein kinase activity"/>
    <property type="evidence" value="ECO:0007669"/>
    <property type="project" value="InterPro"/>
</dbReference>
<dbReference type="InterPro" id="IPR050339">
    <property type="entry name" value="CC_SR_Kinase"/>
</dbReference>
<keyword evidence="4 5" id="KW-0067">ATP-binding</keyword>
<dbReference type="InParanoid" id="D8RIK7"/>
<evidence type="ECO:0000256" key="2">
    <source>
        <dbReference type="ARBA" id="ARBA00022741"/>
    </source>
</evidence>
<dbReference type="eggNOG" id="KOG0601">
    <property type="taxonomic scope" value="Eukaryota"/>
</dbReference>
<evidence type="ECO:0000313" key="7">
    <source>
        <dbReference type="EMBL" id="EFJ28267.1"/>
    </source>
</evidence>
<dbReference type="GO" id="GO:0005524">
    <property type="term" value="F:ATP binding"/>
    <property type="evidence" value="ECO:0007669"/>
    <property type="project" value="UniProtKB-UniRule"/>
</dbReference>
<dbReference type="SUPFAM" id="SSF56112">
    <property type="entry name" value="Protein kinase-like (PK-like)"/>
    <property type="match status" value="1"/>
</dbReference>
<reference evidence="7 8" key="1">
    <citation type="journal article" date="2011" name="Science">
        <title>The Selaginella genome identifies genetic changes associated with the evolution of vascular plants.</title>
        <authorList>
            <person name="Banks J.A."/>
            <person name="Nishiyama T."/>
            <person name="Hasebe M."/>
            <person name="Bowman J.L."/>
            <person name="Gribskov M."/>
            <person name="dePamphilis C."/>
            <person name="Albert V.A."/>
            <person name="Aono N."/>
            <person name="Aoyama T."/>
            <person name="Ambrose B.A."/>
            <person name="Ashton N.W."/>
            <person name="Axtell M.J."/>
            <person name="Barker E."/>
            <person name="Barker M.S."/>
            <person name="Bennetzen J.L."/>
            <person name="Bonawitz N.D."/>
            <person name="Chapple C."/>
            <person name="Cheng C."/>
            <person name="Correa L.G."/>
            <person name="Dacre M."/>
            <person name="DeBarry J."/>
            <person name="Dreyer I."/>
            <person name="Elias M."/>
            <person name="Engstrom E.M."/>
            <person name="Estelle M."/>
            <person name="Feng L."/>
            <person name="Finet C."/>
            <person name="Floyd S.K."/>
            <person name="Frommer W.B."/>
            <person name="Fujita T."/>
            <person name="Gramzow L."/>
            <person name="Gutensohn M."/>
            <person name="Harholt J."/>
            <person name="Hattori M."/>
            <person name="Heyl A."/>
            <person name="Hirai T."/>
            <person name="Hiwatashi Y."/>
            <person name="Ishikawa M."/>
            <person name="Iwata M."/>
            <person name="Karol K.G."/>
            <person name="Koehler B."/>
            <person name="Kolukisaoglu U."/>
            <person name="Kubo M."/>
            <person name="Kurata T."/>
            <person name="Lalonde S."/>
            <person name="Li K."/>
            <person name="Li Y."/>
            <person name="Litt A."/>
            <person name="Lyons E."/>
            <person name="Manning G."/>
            <person name="Maruyama T."/>
            <person name="Michael T.P."/>
            <person name="Mikami K."/>
            <person name="Miyazaki S."/>
            <person name="Morinaga S."/>
            <person name="Murata T."/>
            <person name="Mueller-Roeber B."/>
            <person name="Nelson D.R."/>
            <person name="Obara M."/>
            <person name="Oguri Y."/>
            <person name="Olmstead R.G."/>
            <person name="Onodera N."/>
            <person name="Petersen B.L."/>
            <person name="Pils B."/>
            <person name="Prigge M."/>
            <person name="Rensing S.A."/>
            <person name="Riano-Pachon D.M."/>
            <person name="Roberts A.W."/>
            <person name="Sato Y."/>
            <person name="Scheller H.V."/>
            <person name="Schulz B."/>
            <person name="Schulz C."/>
            <person name="Shakirov E.V."/>
            <person name="Shibagaki N."/>
            <person name="Shinohara N."/>
            <person name="Shippen D.E."/>
            <person name="Soerensen I."/>
            <person name="Sotooka R."/>
            <person name="Sugimoto N."/>
            <person name="Sugita M."/>
            <person name="Sumikawa N."/>
            <person name="Tanurdzic M."/>
            <person name="Theissen G."/>
            <person name="Ulvskov P."/>
            <person name="Wakazuki S."/>
            <person name="Weng J.K."/>
            <person name="Willats W.W."/>
            <person name="Wipf D."/>
            <person name="Wolf P.G."/>
            <person name="Yang L."/>
            <person name="Zimmer A.D."/>
            <person name="Zhu Q."/>
            <person name="Mitros T."/>
            <person name="Hellsten U."/>
            <person name="Loque D."/>
            <person name="Otillar R."/>
            <person name="Salamov A."/>
            <person name="Schmutz J."/>
            <person name="Shapiro H."/>
            <person name="Lindquist E."/>
            <person name="Lucas S."/>
            <person name="Rokhsar D."/>
            <person name="Grigoriev I.V."/>
        </authorList>
    </citation>
    <scope>NUCLEOTIDE SEQUENCE [LARGE SCALE GENOMIC DNA]</scope>
</reference>
<dbReference type="Gramene" id="EFJ28267">
    <property type="protein sequence ID" value="EFJ28267"/>
    <property type="gene ID" value="SELMODRAFT_94358"/>
</dbReference>
<feature type="non-terminal residue" evidence="7">
    <location>
        <position position="1"/>
    </location>
</feature>
<evidence type="ECO:0000313" key="8">
    <source>
        <dbReference type="Proteomes" id="UP000001514"/>
    </source>
</evidence>
<dbReference type="PROSITE" id="PS50011">
    <property type="entry name" value="PROTEIN_KINASE_DOM"/>
    <property type="match status" value="1"/>
</dbReference>
<dbReference type="AlphaFoldDB" id="D8RIK7"/>
<dbReference type="InterPro" id="IPR011009">
    <property type="entry name" value="Kinase-like_dom_sf"/>
</dbReference>
<dbReference type="InterPro" id="IPR000719">
    <property type="entry name" value="Prot_kinase_dom"/>
</dbReference>
<proteinExistence type="predicted"/>
<dbReference type="Proteomes" id="UP000001514">
    <property type="component" value="Unassembled WGS sequence"/>
</dbReference>
<evidence type="ECO:0000256" key="3">
    <source>
        <dbReference type="ARBA" id="ARBA00022777"/>
    </source>
</evidence>
<keyword evidence="2 5" id="KW-0547">Nucleotide-binding</keyword>
<dbReference type="HOGENOM" id="CLU_173744_0_0_1"/>
<dbReference type="STRING" id="88036.D8RIK7"/>
<accession>D8RIK7</accession>
<dbReference type="KEGG" id="smo:SELMODRAFT_94358"/>
<dbReference type="InterPro" id="IPR017441">
    <property type="entry name" value="Protein_kinase_ATP_BS"/>
</dbReference>
<dbReference type="PANTHER" id="PTHR11042">
    <property type="entry name" value="EUKARYOTIC TRANSLATION INITIATION FACTOR 2-ALPHA KINASE EIF2-ALPHA KINASE -RELATED"/>
    <property type="match status" value="1"/>
</dbReference>
<keyword evidence="3" id="KW-0418">Kinase</keyword>
<evidence type="ECO:0000256" key="5">
    <source>
        <dbReference type="PROSITE-ProRule" id="PRU10141"/>
    </source>
</evidence>